<feature type="non-terminal residue" evidence="1">
    <location>
        <position position="13"/>
    </location>
</feature>
<reference evidence="2" key="1">
    <citation type="submission" date="2005-09" db="EMBL/GenBank/DDBJ databases">
        <authorList>
            <person name="Mural R.J."/>
            <person name="Li P.W."/>
            <person name="Adams M.D."/>
            <person name="Amanatides P.G."/>
            <person name="Baden-Tillson H."/>
            <person name="Barnstead M."/>
            <person name="Chin S.H."/>
            <person name="Dew I."/>
            <person name="Evans C.A."/>
            <person name="Ferriera S."/>
            <person name="Flanigan M."/>
            <person name="Fosler C."/>
            <person name="Glodek A."/>
            <person name="Gu Z."/>
            <person name="Holt R.A."/>
            <person name="Jennings D."/>
            <person name="Kraft C.L."/>
            <person name="Lu F."/>
            <person name="Nguyen T."/>
            <person name="Nusskern D.R."/>
            <person name="Pfannkoch C.M."/>
            <person name="Sitter C."/>
            <person name="Sutton G.G."/>
            <person name="Venter J.C."/>
            <person name="Wang Z."/>
            <person name="Woodage T."/>
            <person name="Zheng X.H."/>
            <person name="Zhong F."/>
        </authorList>
    </citation>
    <scope>NUCLEOTIDE SEQUENCE [LARGE SCALE GENOMIC DNA]</scope>
    <source>
        <strain>BN</strain>
        <strain evidence="2">Sprague-Dawley</strain>
    </source>
</reference>
<proteinExistence type="predicted"/>
<dbReference type="EMBL" id="CH473989">
    <property type="protein sequence ID" value="EDM10589.1"/>
    <property type="molecule type" value="Genomic_DNA"/>
</dbReference>
<gene>
    <name evidence="1" type="ORF">rCG_58775</name>
</gene>
<protein>
    <submittedName>
        <fullName evidence="1">RCG58775</fullName>
    </submittedName>
</protein>
<dbReference type="Proteomes" id="UP000234681">
    <property type="component" value="Chromosome 11"/>
</dbReference>
<name>A6JL24_RAT</name>
<evidence type="ECO:0000313" key="1">
    <source>
        <dbReference type="EMBL" id="EDM10589.1"/>
    </source>
</evidence>
<evidence type="ECO:0000313" key="2">
    <source>
        <dbReference type="Proteomes" id="UP000234681"/>
    </source>
</evidence>
<accession>A6JL24</accession>
<organism evidence="1 2">
    <name type="scientific">Rattus norvegicus</name>
    <name type="common">Rat</name>
    <dbReference type="NCBI Taxonomy" id="10116"/>
    <lineage>
        <taxon>Eukaryota</taxon>
        <taxon>Metazoa</taxon>
        <taxon>Chordata</taxon>
        <taxon>Craniata</taxon>
        <taxon>Vertebrata</taxon>
        <taxon>Euteleostomi</taxon>
        <taxon>Mammalia</taxon>
        <taxon>Eutheria</taxon>
        <taxon>Euarchontoglires</taxon>
        <taxon>Glires</taxon>
        <taxon>Rodentia</taxon>
        <taxon>Myomorpha</taxon>
        <taxon>Muroidea</taxon>
        <taxon>Muridae</taxon>
        <taxon>Murinae</taxon>
        <taxon>Rattus</taxon>
    </lineage>
</organism>
<sequence length="13" mass="1636">MSKRYKRSNGFFD</sequence>